<accession>A0A653B0N1</accession>
<dbReference type="SUPFAM" id="SSF161084">
    <property type="entry name" value="MAPEG domain-like"/>
    <property type="match status" value="1"/>
</dbReference>
<proteinExistence type="predicted"/>
<evidence type="ECO:0000256" key="2">
    <source>
        <dbReference type="ARBA" id="ARBA00022692"/>
    </source>
</evidence>
<evidence type="ECO:0000256" key="3">
    <source>
        <dbReference type="ARBA" id="ARBA00022989"/>
    </source>
</evidence>
<dbReference type="OrthoDB" id="328594at2"/>
<dbReference type="GO" id="GO:0016020">
    <property type="term" value="C:membrane"/>
    <property type="evidence" value="ECO:0007669"/>
    <property type="project" value="UniProtKB-SubCell"/>
</dbReference>
<keyword evidence="3" id="KW-1133">Transmembrane helix</keyword>
<dbReference type="Gene3D" id="1.20.120.550">
    <property type="entry name" value="Membrane associated eicosanoid/glutathione metabolism-like domain"/>
    <property type="match status" value="1"/>
</dbReference>
<organism evidence="5">
    <name type="scientific">Ectopseudomonas oleovorans</name>
    <name type="common">Pseudomonas oleovorans</name>
    <dbReference type="NCBI Taxonomy" id="301"/>
    <lineage>
        <taxon>Bacteria</taxon>
        <taxon>Pseudomonadati</taxon>
        <taxon>Pseudomonadota</taxon>
        <taxon>Gammaproteobacteria</taxon>
        <taxon>Pseudomonadales</taxon>
        <taxon>Pseudomonadaceae</taxon>
        <taxon>Ectopseudomonas</taxon>
    </lineage>
</organism>
<keyword evidence="2" id="KW-0812">Transmembrane</keyword>
<sequence length="134" mass="14601">MSHALIAPMLAHVGLAGFLYVLLTLARAPSIWGIGRRADGSNPWAEVEPRISANLSNQFEWPLLFYVACLLLIQAGVQSPLATWLAWGFIGGRLAHSLVQIGTGNVRLRGLVFSLNFLAALGLWALVLQRYLHG</sequence>
<dbReference type="Pfam" id="PF01124">
    <property type="entry name" value="MAPEG"/>
    <property type="match status" value="1"/>
</dbReference>
<dbReference type="InterPro" id="IPR001129">
    <property type="entry name" value="Membr-assoc_MAPEG"/>
</dbReference>
<dbReference type="AlphaFoldDB" id="A0A653B0N1"/>
<reference evidence="5" key="1">
    <citation type="submission" date="2018-11" db="EMBL/GenBank/DDBJ databases">
        <authorList>
            <consortium name="Genoscope - CEA"/>
            <person name="William W."/>
        </authorList>
    </citation>
    <scope>NUCLEOTIDE SEQUENCE [LARGE SCALE GENOMIC DNA]</scope>
    <source>
        <strain evidence="5">T9AD</strain>
    </source>
</reference>
<protein>
    <submittedName>
        <fullName evidence="5">Uncharacterized protein</fullName>
    </submittedName>
</protein>
<name>A0A653B0N1_ECTOL</name>
<dbReference type="InterPro" id="IPR023352">
    <property type="entry name" value="MAPEG-like_dom_sf"/>
</dbReference>
<dbReference type="EMBL" id="LR130779">
    <property type="protein sequence ID" value="VDN62183.1"/>
    <property type="molecule type" value="Genomic_DNA"/>
</dbReference>
<evidence type="ECO:0000256" key="4">
    <source>
        <dbReference type="ARBA" id="ARBA00023136"/>
    </source>
</evidence>
<keyword evidence="4" id="KW-0472">Membrane</keyword>
<evidence type="ECO:0000313" key="5">
    <source>
        <dbReference type="EMBL" id="VDN62183.1"/>
    </source>
</evidence>
<gene>
    <name evidence="5" type="ORF">POT9AD_1192</name>
</gene>
<evidence type="ECO:0000256" key="1">
    <source>
        <dbReference type="ARBA" id="ARBA00004370"/>
    </source>
</evidence>
<comment type="subcellular location">
    <subcellularLocation>
        <location evidence="1">Membrane</location>
    </subcellularLocation>
</comment>